<gene>
    <name evidence="2" type="ORF">H1P_20021</name>
</gene>
<dbReference type="SMART" id="SM00260">
    <property type="entry name" value="CheW"/>
    <property type="match status" value="1"/>
</dbReference>
<dbReference type="InterPro" id="IPR039315">
    <property type="entry name" value="CheW"/>
</dbReference>
<dbReference type="PROSITE" id="PS50851">
    <property type="entry name" value="CHEW"/>
    <property type="match status" value="1"/>
</dbReference>
<dbReference type="GO" id="GO:0007165">
    <property type="term" value="P:signal transduction"/>
    <property type="evidence" value="ECO:0007669"/>
    <property type="project" value="InterPro"/>
</dbReference>
<evidence type="ECO:0000313" key="3">
    <source>
        <dbReference type="Proteomes" id="UP000320055"/>
    </source>
</evidence>
<dbReference type="RefSeq" id="WP_144863038.1">
    <property type="nucleotide sequence ID" value="NZ_LR213767.1"/>
</dbReference>
<feature type="domain" description="CheW-like" evidence="1">
    <location>
        <begin position="26"/>
        <end position="175"/>
    </location>
</feature>
<dbReference type="InterPro" id="IPR002545">
    <property type="entry name" value="CheW-lke_dom"/>
</dbReference>
<name>A0A563VPT5_9CYAN</name>
<accession>A0A563VPT5</accession>
<dbReference type="AlphaFoldDB" id="A0A563VPT5"/>
<dbReference type="GO" id="GO:0006935">
    <property type="term" value="P:chemotaxis"/>
    <property type="evidence" value="ECO:0007669"/>
    <property type="project" value="InterPro"/>
</dbReference>
<proteinExistence type="predicted"/>
<dbReference type="Proteomes" id="UP000320055">
    <property type="component" value="Unassembled WGS sequence"/>
</dbReference>
<protein>
    <submittedName>
        <fullName evidence="2">Putative CheW protein</fullName>
    </submittedName>
</protein>
<dbReference type="PANTHER" id="PTHR22617">
    <property type="entry name" value="CHEMOTAXIS SENSOR HISTIDINE KINASE-RELATED"/>
    <property type="match status" value="1"/>
</dbReference>
<sequence>MSQTEPLAELVKSKQIQQIEVWEADTCRFLRFPLGEETTGLLSLERLVEVIEVRPKEILPIPELPKYLLGIANRRGEAIWIVDLFYLMGATPLHCRELIPEVCMAILVQAQEQAIGLLVEQVSSLEVYNLKNLQPFTAQTLPSRLLSFLEGYFVDSEGNTLALLNVDTIIEKVENLDREI</sequence>
<dbReference type="SUPFAM" id="SSF50341">
    <property type="entry name" value="CheW-like"/>
    <property type="match status" value="1"/>
</dbReference>
<dbReference type="GO" id="GO:0005829">
    <property type="term" value="C:cytosol"/>
    <property type="evidence" value="ECO:0007669"/>
    <property type="project" value="TreeGrafter"/>
</dbReference>
<evidence type="ECO:0000259" key="1">
    <source>
        <dbReference type="PROSITE" id="PS50851"/>
    </source>
</evidence>
<reference evidence="2 3" key="1">
    <citation type="submission" date="2019-01" db="EMBL/GenBank/DDBJ databases">
        <authorList>
            <person name="Brito A."/>
        </authorList>
    </citation>
    <scope>NUCLEOTIDE SEQUENCE [LARGE SCALE GENOMIC DNA]</scope>
    <source>
        <strain evidence="2">1</strain>
    </source>
</reference>
<organism evidence="2 3">
    <name type="scientific">Hyella patelloides LEGE 07179</name>
    <dbReference type="NCBI Taxonomy" id="945734"/>
    <lineage>
        <taxon>Bacteria</taxon>
        <taxon>Bacillati</taxon>
        <taxon>Cyanobacteriota</taxon>
        <taxon>Cyanophyceae</taxon>
        <taxon>Pleurocapsales</taxon>
        <taxon>Hyellaceae</taxon>
        <taxon>Hyella</taxon>
    </lineage>
</organism>
<dbReference type="Gene3D" id="2.30.30.40">
    <property type="entry name" value="SH3 Domains"/>
    <property type="match status" value="1"/>
</dbReference>
<evidence type="ECO:0000313" key="2">
    <source>
        <dbReference type="EMBL" id="VEP13414.1"/>
    </source>
</evidence>
<dbReference type="OrthoDB" id="425983at2"/>
<dbReference type="InterPro" id="IPR036061">
    <property type="entry name" value="CheW-like_dom_sf"/>
</dbReference>
<dbReference type="Pfam" id="PF01584">
    <property type="entry name" value="CheW"/>
    <property type="match status" value="1"/>
</dbReference>
<dbReference type="EMBL" id="CAACVJ010000112">
    <property type="protein sequence ID" value="VEP13414.1"/>
    <property type="molecule type" value="Genomic_DNA"/>
</dbReference>
<keyword evidence="3" id="KW-1185">Reference proteome</keyword>
<dbReference type="Gene3D" id="2.40.50.180">
    <property type="entry name" value="CheA-289, Domain 4"/>
    <property type="match status" value="1"/>
</dbReference>
<dbReference type="PANTHER" id="PTHR22617:SF23">
    <property type="entry name" value="CHEMOTAXIS PROTEIN CHEW"/>
    <property type="match status" value="1"/>
</dbReference>